<dbReference type="Pfam" id="PF02534">
    <property type="entry name" value="T4SS-DNA_transf"/>
    <property type="match status" value="1"/>
</dbReference>
<keyword evidence="1" id="KW-0175">Coiled coil</keyword>
<evidence type="ECO:0000313" key="3">
    <source>
        <dbReference type="Proteomes" id="UP000364097"/>
    </source>
</evidence>
<comment type="caution">
    <text evidence="2">The sequence shown here is derived from an EMBL/GenBank/DDBJ whole genome shotgun (WGS) entry which is preliminary data.</text>
</comment>
<sequence length="453" mass="51359">MSFFNKNKDTLNNKMFIGKGFSLDDKKREKLVDIYLEDDNCFNHSFVFGSTGVGKTRLIEGLIEQDIPKQNNIVIIDPKGDIGLFSKVTEIAKKHNREKDLLFLSPIYPDYSIKINPLKNYSMEEEIISHIVASVPAKDEFFYNIALETTTVIVKSLLIIRRYNKDESALNFDEVSSKASYNGLKDLRETLENIKDDTEEERELEKILETLTRVIESPADYFSKVSSTLRTTLTQMTTGNVGKIMGNTFDNVFINRLEKDEGVILYVMTGSLLTRQVSSIISKVTLSMIQSCVGRIYSSGRKFKHPLKIYIDEAASSLYRGIEVIYAQARGAKVAMMGLTQSTADIVEEIGQDAANKLLELTNTKIIMRLNDTKSAKVISDLGGKRKDFSYFLSLNGGINSREVEELNIEIDDVTNLQKREFYYFGFEGRFKGKTLRVKDGKLLIQMPDLTSK</sequence>
<reference evidence="2" key="1">
    <citation type="submission" date="2019-08" db="EMBL/GenBank/DDBJ databases">
        <title>Rapid identification of Enteric Bacteria from Whole Genome Sequences (WGS) using Average Nucleotide Identity (ANI).</title>
        <authorList>
            <person name="Lane C."/>
        </authorList>
    </citation>
    <scope>NUCLEOTIDE SEQUENCE [LARGE SCALE GENOMIC DNA]</scope>
    <source>
        <strain evidence="2">2010D-8461</strain>
    </source>
</reference>
<dbReference type="PANTHER" id="PTHR30121:SF6">
    <property type="entry name" value="SLR6007 PROTEIN"/>
    <property type="match status" value="1"/>
</dbReference>
<dbReference type="Gene3D" id="3.40.50.300">
    <property type="entry name" value="P-loop containing nucleotide triphosphate hydrolases"/>
    <property type="match status" value="2"/>
</dbReference>
<accession>A0ABW9N4V0</accession>
<name>A0ABW9N4V0_9BACT</name>
<keyword evidence="3" id="KW-1185">Reference proteome</keyword>
<dbReference type="CDD" id="cd01127">
    <property type="entry name" value="TrwB_TraG_TraD_VirD4"/>
    <property type="match status" value="2"/>
</dbReference>
<dbReference type="PANTHER" id="PTHR30121">
    <property type="entry name" value="UNCHARACTERIZED PROTEIN YJGR-RELATED"/>
    <property type="match status" value="1"/>
</dbReference>
<organism evidence="2 3">
    <name type="scientific">Campylobacter subantarcticus</name>
    <dbReference type="NCBI Taxonomy" id="497724"/>
    <lineage>
        <taxon>Bacteria</taxon>
        <taxon>Pseudomonadati</taxon>
        <taxon>Campylobacterota</taxon>
        <taxon>Epsilonproteobacteria</taxon>
        <taxon>Campylobacterales</taxon>
        <taxon>Campylobacteraceae</taxon>
        <taxon>Campylobacter</taxon>
    </lineage>
</organism>
<evidence type="ECO:0000313" key="2">
    <source>
        <dbReference type="EMBL" id="MPB99279.1"/>
    </source>
</evidence>
<dbReference type="InterPro" id="IPR051162">
    <property type="entry name" value="T4SS_component"/>
</dbReference>
<dbReference type="Proteomes" id="UP000364097">
    <property type="component" value="Unassembled WGS sequence"/>
</dbReference>
<gene>
    <name evidence="2" type="ORF">A0Z09_004325</name>
</gene>
<dbReference type="RefSeq" id="WP_043019632.1">
    <property type="nucleotide sequence ID" value="NZ_AACKMW020000033.1"/>
</dbReference>
<dbReference type="EMBL" id="AACKMW020000033">
    <property type="protein sequence ID" value="MPB99279.1"/>
    <property type="molecule type" value="Genomic_DNA"/>
</dbReference>
<evidence type="ECO:0000256" key="1">
    <source>
        <dbReference type="SAM" id="Coils"/>
    </source>
</evidence>
<feature type="coiled-coil region" evidence="1">
    <location>
        <begin position="181"/>
        <end position="214"/>
    </location>
</feature>
<protein>
    <submittedName>
        <fullName evidence="2">Conjugative transfer system protein TraD</fullName>
    </submittedName>
</protein>
<dbReference type="SUPFAM" id="SSF52540">
    <property type="entry name" value="P-loop containing nucleoside triphosphate hydrolases"/>
    <property type="match status" value="1"/>
</dbReference>
<dbReference type="InterPro" id="IPR003688">
    <property type="entry name" value="TraG/VirD4"/>
</dbReference>
<proteinExistence type="predicted"/>
<dbReference type="InterPro" id="IPR027417">
    <property type="entry name" value="P-loop_NTPase"/>
</dbReference>